<proteinExistence type="predicted"/>
<organism evidence="2 3">
    <name type="scientific">Brassica rapa subsp. trilocularis</name>
    <dbReference type="NCBI Taxonomy" id="1813537"/>
    <lineage>
        <taxon>Eukaryota</taxon>
        <taxon>Viridiplantae</taxon>
        <taxon>Streptophyta</taxon>
        <taxon>Embryophyta</taxon>
        <taxon>Tracheophyta</taxon>
        <taxon>Spermatophyta</taxon>
        <taxon>Magnoliopsida</taxon>
        <taxon>eudicotyledons</taxon>
        <taxon>Gunneridae</taxon>
        <taxon>Pentapetalae</taxon>
        <taxon>rosids</taxon>
        <taxon>malvids</taxon>
        <taxon>Brassicales</taxon>
        <taxon>Brassicaceae</taxon>
        <taxon>Brassiceae</taxon>
        <taxon>Brassica</taxon>
    </lineage>
</organism>
<reference evidence="2 3" key="1">
    <citation type="submission" date="2021-03" db="EMBL/GenBank/DDBJ databases">
        <authorList>
            <person name="King G.J."/>
            <person name="Bancroft I."/>
            <person name="Baten A."/>
            <person name="Bloomfield J."/>
            <person name="Borpatragohain P."/>
            <person name="He Z."/>
            <person name="Irish N."/>
            <person name="Irwin J."/>
            <person name="Liu K."/>
            <person name="Mauleon R.P."/>
            <person name="Moore J."/>
            <person name="Morris R."/>
            <person name="Ostergaard L."/>
            <person name="Wang B."/>
            <person name="Wells R."/>
        </authorList>
    </citation>
    <scope>NUCLEOTIDE SEQUENCE [LARGE SCALE GENOMIC DNA]</scope>
    <source>
        <strain evidence="2">R-o-18</strain>
        <tissue evidence="2">Leaf</tissue>
    </source>
</reference>
<evidence type="ECO:0000313" key="2">
    <source>
        <dbReference type="EMBL" id="KAG5390355.1"/>
    </source>
</evidence>
<protein>
    <submittedName>
        <fullName evidence="2">Uncharacterized protein</fullName>
    </submittedName>
</protein>
<evidence type="ECO:0000256" key="1">
    <source>
        <dbReference type="SAM" id="SignalP"/>
    </source>
</evidence>
<sequence>MSESSSSFSSLTLLLLFIFLLVLLCPSLSSSSSESEVRVLDRELLEIKTNPKLNKTSRKPKCCEMRTRSQCSGFPRCRWCRSEALDDSCFGKAEALRLPSQVFRSLLVVKWLTNWSRTKAKVSKDLVKTLFRLKNCLVLVAIAS</sequence>
<comment type="caution">
    <text evidence="2">The sequence shown here is derived from an EMBL/GenBank/DDBJ whole genome shotgun (WGS) entry which is preliminary data.</text>
</comment>
<dbReference type="PANTHER" id="PTHR36896">
    <property type="entry name" value="OS01G0729500 PROTEIN"/>
    <property type="match status" value="1"/>
</dbReference>
<dbReference type="Proteomes" id="UP000823674">
    <property type="component" value="Chromosome A08"/>
</dbReference>
<feature type="signal peptide" evidence="1">
    <location>
        <begin position="1"/>
        <end position="29"/>
    </location>
</feature>
<keyword evidence="3" id="KW-1185">Reference proteome</keyword>
<keyword evidence="1" id="KW-0732">Signal</keyword>
<evidence type="ECO:0000313" key="3">
    <source>
        <dbReference type="Proteomes" id="UP000823674"/>
    </source>
</evidence>
<dbReference type="PANTHER" id="PTHR36896:SF2">
    <property type="entry name" value="OS01G0729500 PROTEIN"/>
    <property type="match status" value="1"/>
</dbReference>
<accession>A0ABQ7LXN3</accession>
<dbReference type="EMBL" id="JADBGQ010000007">
    <property type="protein sequence ID" value="KAG5390355.1"/>
    <property type="molecule type" value="Genomic_DNA"/>
</dbReference>
<name>A0ABQ7LXN3_BRACM</name>
<gene>
    <name evidence="2" type="primary">A08p033000.1_BraROA</name>
    <name evidence="2" type="ORF">IGI04_031896</name>
</gene>
<feature type="chain" id="PRO_5045948068" evidence="1">
    <location>
        <begin position="30"/>
        <end position="144"/>
    </location>
</feature>